<keyword evidence="3" id="KW-1185">Reference proteome</keyword>
<evidence type="ECO:0000313" key="3">
    <source>
        <dbReference type="Proteomes" id="UP000269396"/>
    </source>
</evidence>
<feature type="compositionally biased region" description="Basic and acidic residues" evidence="1">
    <location>
        <begin position="1"/>
        <end position="15"/>
    </location>
</feature>
<protein>
    <submittedName>
        <fullName evidence="2">Uncharacterized protein</fullName>
    </submittedName>
</protein>
<sequence length="82" mass="9241">MVRFGQEKQQPEHSSHQQSSMMPQCATAAATPMKVHGRAEILNKKRPNIAEEKPVHQIVAGKLTIDNRDRSVVFHRVKGGER</sequence>
<gene>
    <name evidence="2" type="ORF">SMTD_LOCUS4023</name>
</gene>
<evidence type="ECO:0000313" key="2">
    <source>
        <dbReference type="EMBL" id="VDP01832.1"/>
    </source>
</evidence>
<dbReference type="EMBL" id="UZAL01009338">
    <property type="protein sequence ID" value="VDP01832.1"/>
    <property type="molecule type" value="Genomic_DNA"/>
</dbReference>
<name>A0A3P7ZN46_9TREM</name>
<evidence type="ECO:0000256" key="1">
    <source>
        <dbReference type="SAM" id="MobiDB-lite"/>
    </source>
</evidence>
<reference evidence="2 3" key="1">
    <citation type="submission" date="2018-11" db="EMBL/GenBank/DDBJ databases">
        <authorList>
            <consortium name="Pathogen Informatics"/>
        </authorList>
    </citation>
    <scope>NUCLEOTIDE SEQUENCE [LARGE SCALE GENOMIC DNA]</scope>
    <source>
        <strain>Denwood</strain>
        <strain evidence="3">Zambia</strain>
    </source>
</reference>
<feature type="region of interest" description="Disordered" evidence="1">
    <location>
        <begin position="1"/>
        <end position="32"/>
    </location>
</feature>
<proteinExistence type="predicted"/>
<accession>A0A3P7ZN46</accession>
<dbReference type="AlphaFoldDB" id="A0A3P7ZN46"/>
<dbReference type="Proteomes" id="UP000269396">
    <property type="component" value="Unassembled WGS sequence"/>
</dbReference>
<organism evidence="2 3">
    <name type="scientific">Schistosoma mattheei</name>
    <dbReference type="NCBI Taxonomy" id="31246"/>
    <lineage>
        <taxon>Eukaryota</taxon>
        <taxon>Metazoa</taxon>
        <taxon>Spiralia</taxon>
        <taxon>Lophotrochozoa</taxon>
        <taxon>Platyhelminthes</taxon>
        <taxon>Trematoda</taxon>
        <taxon>Digenea</taxon>
        <taxon>Strigeidida</taxon>
        <taxon>Schistosomatoidea</taxon>
        <taxon>Schistosomatidae</taxon>
        <taxon>Schistosoma</taxon>
    </lineage>
</organism>